<accession>A0AAV5NP28</accession>
<dbReference type="EMBL" id="BSNX01000012">
    <property type="protein sequence ID" value="GLQ72185.1"/>
    <property type="molecule type" value="Genomic_DNA"/>
</dbReference>
<evidence type="ECO:0000313" key="1">
    <source>
        <dbReference type="EMBL" id="GLQ72185.1"/>
    </source>
</evidence>
<dbReference type="RefSeq" id="WP_126609313.1">
    <property type="nucleotide sequence ID" value="NZ_AP025145.1"/>
</dbReference>
<name>A0AAV5NP28_9VIBR</name>
<keyword evidence="2" id="KW-1185">Reference proteome</keyword>
<dbReference type="PROSITE" id="PS51257">
    <property type="entry name" value="PROKAR_LIPOPROTEIN"/>
    <property type="match status" value="1"/>
</dbReference>
<dbReference type="Proteomes" id="UP001156690">
    <property type="component" value="Unassembled WGS sequence"/>
</dbReference>
<sequence>MRNLGLVAAIFLFLSGCADKAIERSGSDIHVVPVTYSIALNIEKNKRKSAQKKLDEFVKEHWDVIVNQTVELSWRTREGKKWAQKTQAQLQKQGVSPEQIRIIQTDAGFGERFDFEFKTVVYRAQVESCDYEQVGSYGGVKYGCFAENARWQSMENPEKMLTNSPQKNGEGQ</sequence>
<protein>
    <submittedName>
        <fullName evidence="1">Lipoprotein</fullName>
    </submittedName>
</protein>
<keyword evidence="1" id="KW-0449">Lipoprotein</keyword>
<reference evidence="2" key="1">
    <citation type="journal article" date="2019" name="Int. J. Syst. Evol. Microbiol.">
        <title>The Global Catalogue of Microorganisms (GCM) 10K type strain sequencing project: providing services to taxonomists for standard genome sequencing and annotation.</title>
        <authorList>
            <consortium name="The Broad Institute Genomics Platform"/>
            <consortium name="The Broad Institute Genome Sequencing Center for Infectious Disease"/>
            <person name="Wu L."/>
            <person name="Ma J."/>
        </authorList>
    </citation>
    <scope>NUCLEOTIDE SEQUENCE [LARGE SCALE GENOMIC DNA]</scope>
    <source>
        <strain evidence="2">NBRC 15640</strain>
    </source>
</reference>
<proteinExistence type="predicted"/>
<dbReference type="AlphaFoldDB" id="A0AAV5NP28"/>
<organism evidence="1 2">
    <name type="scientific">Vibrio penaeicida</name>
    <dbReference type="NCBI Taxonomy" id="104609"/>
    <lineage>
        <taxon>Bacteria</taxon>
        <taxon>Pseudomonadati</taxon>
        <taxon>Pseudomonadota</taxon>
        <taxon>Gammaproteobacteria</taxon>
        <taxon>Vibrionales</taxon>
        <taxon>Vibrionaceae</taxon>
        <taxon>Vibrio</taxon>
    </lineage>
</organism>
<comment type="caution">
    <text evidence="1">The sequence shown here is derived from an EMBL/GenBank/DDBJ whole genome shotgun (WGS) entry which is preliminary data.</text>
</comment>
<gene>
    <name evidence="1" type="ORF">GCM10007932_15450</name>
</gene>
<evidence type="ECO:0000313" key="2">
    <source>
        <dbReference type="Proteomes" id="UP001156690"/>
    </source>
</evidence>